<accession>A0AAJ7EJG2</accession>
<evidence type="ECO:0000256" key="1">
    <source>
        <dbReference type="SAM" id="MobiDB-lite"/>
    </source>
</evidence>
<keyword evidence="2" id="KW-1133">Transmembrane helix</keyword>
<reference evidence="3" key="1">
    <citation type="submission" date="2025-08" db="UniProtKB">
        <authorList>
            <consortium name="RefSeq"/>
        </authorList>
    </citation>
    <scope>IDENTIFICATION</scope>
</reference>
<dbReference type="KEGG" id="pxu:106126489"/>
<dbReference type="RefSeq" id="XP_013179646.1">
    <property type="nucleotide sequence ID" value="XM_013324192.1"/>
</dbReference>
<dbReference type="AlphaFoldDB" id="A0AAJ7EJG2"/>
<feature type="transmembrane region" description="Helical" evidence="2">
    <location>
        <begin position="86"/>
        <end position="105"/>
    </location>
</feature>
<feature type="transmembrane region" description="Helical" evidence="2">
    <location>
        <begin position="7"/>
        <end position="32"/>
    </location>
</feature>
<feature type="region of interest" description="Disordered" evidence="1">
    <location>
        <begin position="426"/>
        <end position="450"/>
    </location>
</feature>
<protein>
    <submittedName>
        <fullName evidence="3">Uncharacterized protein LOC106126489 isoform X1</fullName>
    </submittedName>
</protein>
<organism evidence="3">
    <name type="scientific">Papilio xuthus</name>
    <name type="common">Asian swallowtail butterfly</name>
    <dbReference type="NCBI Taxonomy" id="66420"/>
    <lineage>
        <taxon>Eukaryota</taxon>
        <taxon>Metazoa</taxon>
        <taxon>Ecdysozoa</taxon>
        <taxon>Arthropoda</taxon>
        <taxon>Hexapoda</taxon>
        <taxon>Insecta</taxon>
        <taxon>Pterygota</taxon>
        <taxon>Neoptera</taxon>
        <taxon>Endopterygota</taxon>
        <taxon>Lepidoptera</taxon>
        <taxon>Glossata</taxon>
        <taxon>Ditrysia</taxon>
        <taxon>Papilionoidea</taxon>
        <taxon>Papilionidae</taxon>
        <taxon>Papilioninae</taxon>
        <taxon>Papilio</taxon>
    </lineage>
</organism>
<feature type="transmembrane region" description="Helical" evidence="2">
    <location>
        <begin position="178"/>
        <end position="195"/>
    </location>
</feature>
<sequence>MPPSRTSVLGVLTTIEAIVQLMFAVFLILNAYCYIDMFQNSMIGVFIKIMYLHDPDLCGNRINIGEFVDEMVNQAFVVLQDAPVTYYRTLFFLWANFFVAIFWLISNELMFRNFTSCPWTTVTLAACLLDFSGLLFYLNDYYSTMNLSDLLWYIGASGYGTGNVLLDTRNVAPTMAILISKGTLFIVINCVLITSQSARRNRNLHVAAPAVRPRSPLNFVGDSFSQISHRLPRPNLSRNEVFVNTLKLQDMEAACSPEYDSPPLPGYSRTDIATVLPHPDPTTTPERPQRAFSAEDLRTIRVPDTILSLPQRLEKLIAEEAREFEILSTDSSENRVGGPSGRNEDSETGDIGLEHVYFPELLLTPPMEFKQNVTHQTQRRLDTYTNQVQTSNPLTASLPNLTDEKLQLEKTTKFNLENEASLLAEKSGRGAAASRGQPGYNSRLRKQLRPRTDLRRSDITGQAETMFKKASVDHLGWTGSGTTRRLVFFSSQRKQPDVLY</sequence>
<proteinExistence type="predicted"/>
<name>A0AAJ7EJG2_PAPXU</name>
<evidence type="ECO:0000256" key="2">
    <source>
        <dbReference type="SAM" id="Phobius"/>
    </source>
</evidence>
<keyword evidence="2" id="KW-0812">Transmembrane</keyword>
<dbReference type="Proteomes" id="UP000694872">
    <property type="component" value="Unplaced"/>
</dbReference>
<evidence type="ECO:0000313" key="3">
    <source>
        <dbReference type="RefSeq" id="XP_013179646.1"/>
    </source>
</evidence>
<gene>
    <name evidence="3" type="primary">LOC106126489</name>
</gene>
<feature type="transmembrane region" description="Helical" evidence="2">
    <location>
        <begin position="117"/>
        <end position="138"/>
    </location>
</feature>
<feature type="region of interest" description="Disordered" evidence="1">
    <location>
        <begin position="329"/>
        <end position="349"/>
    </location>
</feature>
<keyword evidence="2" id="KW-0472">Membrane</keyword>
<dbReference type="GeneID" id="106126489"/>